<evidence type="ECO:0000259" key="1">
    <source>
        <dbReference type="Pfam" id="PF24476"/>
    </source>
</evidence>
<protein>
    <recommendedName>
        <fullName evidence="1">DUF7580 domain-containing protein</fullName>
    </recommendedName>
</protein>
<organism evidence="2 3">
    <name type="scientific">Aspergillus pseudoustus</name>
    <dbReference type="NCBI Taxonomy" id="1810923"/>
    <lineage>
        <taxon>Eukaryota</taxon>
        <taxon>Fungi</taxon>
        <taxon>Dikarya</taxon>
        <taxon>Ascomycota</taxon>
        <taxon>Pezizomycotina</taxon>
        <taxon>Eurotiomycetes</taxon>
        <taxon>Eurotiomycetidae</taxon>
        <taxon>Eurotiales</taxon>
        <taxon>Aspergillaceae</taxon>
        <taxon>Aspergillus</taxon>
        <taxon>Aspergillus subgen. Nidulantes</taxon>
    </lineage>
</organism>
<name>A0ABR4J5L5_9EURO</name>
<gene>
    <name evidence="2" type="ORF">BJY01DRAFT_259280</name>
</gene>
<proteinExistence type="predicted"/>
<evidence type="ECO:0000313" key="2">
    <source>
        <dbReference type="EMBL" id="KAL2835345.1"/>
    </source>
</evidence>
<accession>A0ABR4J5L5</accession>
<dbReference type="PANTHER" id="PTHR35186">
    <property type="entry name" value="ANK_REP_REGION DOMAIN-CONTAINING PROTEIN"/>
    <property type="match status" value="1"/>
</dbReference>
<dbReference type="PANTHER" id="PTHR35186:SF4">
    <property type="entry name" value="PRION-INHIBITION AND PROPAGATION HELO DOMAIN-CONTAINING PROTEIN"/>
    <property type="match status" value="1"/>
</dbReference>
<feature type="domain" description="DUF7580" evidence="1">
    <location>
        <begin position="306"/>
        <end position="555"/>
    </location>
</feature>
<comment type="caution">
    <text evidence="2">The sequence shown here is derived from an EMBL/GenBank/DDBJ whole genome shotgun (WGS) entry which is preliminary data.</text>
</comment>
<reference evidence="2 3" key="1">
    <citation type="submission" date="2024-07" db="EMBL/GenBank/DDBJ databases">
        <title>Section-level genome sequencing and comparative genomics of Aspergillus sections Usti and Cavernicolus.</title>
        <authorList>
            <consortium name="Lawrence Berkeley National Laboratory"/>
            <person name="Nybo J.L."/>
            <person name="Vesth T.C."/>
            <person name="Theobald S."/>
            <person name="Frisvad J.C."/>
            <person name="Larsen T.O."/>
            <person name="Kjaerboelling I."/>
            <person name="Rothschild-Mancinelli K."/>
            <person name="Lyhne E.K."/>
            <person name="Kogle M.E."/>
            <person name="Barry K."/>
            <person name="Clum A."/>
            <person name="Na H."/>
            <person name="Ledsgaard L."/>
            <person name="Lin J."/>
            <person name="Lipzen A."/>
            <person name="Kuo A."/>
            <person name="Riley R."/>
            <person name="Mondo S."/>
            <person name="Labutti K."/>
            <person name="Haridas S."/>
            <person name="Pangalinan J."/>
            <person name="Salamov A.A."/>
            <person name="Simmons B.A."/>
            <person name="Magnuson J.K."/>
            <person name="Chen J."/>
            <person name="Drula E."/>
            <person name="Henrissat B."/>
            <person name="Wiebenga A."/>
            <person name="Lubbers R.J."/>
            <person name="Gomes A.C."/>
            <person name="Makela M.R."/>
            <person name="Stajich J."/>
            <person name="Grigoriev I.V."/>
            <person name="Mortensen U.H."/>
            <person name="De Vries R.P."/>
            <person name="Baker S.E."/>
            <person name="Andersen M.R."/>
        </authorList>
    </citation>
    <scope>NUCLEOTIDE SEQUENCE [LARGE SCALE GENOMIC DNA]</scope>
    <source>
        <strain evidence="2 3">CBS 123904</strain>
    </source>
</reference>
<sequence>MPGLEIVGVVIGVIPFVIKAVEKYRQGKGRIRLRGKDPMLRRLLQSLDAQHWLLQADIRLTLEKAGVPYDRDCDELSPTIFQDARVSDAVDEYLGNDGTIYYKTVNRCHMALAELIQGIGGLKPMPKNMTELVSTYPTNGGEYELPKKIHFPIKHEELARYTDELNNAISTLQSISSRISSLREHAIERPSSKQVATFASAMNTVRSHAARLYSAISMAYATNCHTQHEARLFLQSRCDYKGRQAAGGTKKDLTFTVSFSPTVSSLDAIAAYKGNITVVEPDDSGQPIRRNNTGRHVTIRVPARTTAQSTSTSAMADICGSIRQAREGGLVLDLYLSESRSLTYCALHDTGVGISMHLSQPSDDFVPLEDLLQGKVGEPWVAIPKIALSLVGASSLLQLVTTPWLRFPLTCRSVRFSRAAIEAAALNPTGIPEPFVAERFSTPANMSQACRTCSVKEYMLELGILLLEIQHWMTIAQYRADRLSSGQPDLVTRYDLARAWIDATQLELLGFHSKVIERCIEFTFASNNPTPSWDDAVLRKSIAEYVIRPLQEHCPPGFQ</sequence>
<evidence type="ECO:0000313" key="3">
    <source>
        <dbReference type="Proteomes" id="UP001610446"/>
    </source>
</evidence>
<dbReference type="Pfam" id="PF24476">
    <property type="entry name" value="DUF7580"/>
    <property type="match status" value="1"/>
</dbReference>
<dbReference type="InterPro" id="IPR056002">
    <property type="entry name" value="DUF7580"/>
</dbReference>
<keyword evidence="3" id="KW-1185">Reference proteome</keyword>
<dbReference type="EMBL" id="JBFXLU010000209">
    <property type="protein sequence ID" value="KAL2835345.1"/>
    <property type="molecule type" value="Genomic_DNA"/>
</dbReference>
<dbReference type="Proteomes" id="UP001610446">
    <property type="component" value="Unassembled WGS sequence"/>
</dbReference>